<dbReference type="PROSITE" id="PS00223">
    <property type="entry name" value="ANNEXIN_1"/>
    <property type="match status" value="1"/>
</dbReference>
<evidence type="ECO:0008006" key="7">
    <source>
        <dbReference type="Google" id="ProtNLM"/>
    </source>
</evidence>
<protein>
    <recommendedName>
        <fullName evidence="7">Annexin</fullName>
    </recommendedName>
</protein>
<dbReference type="SMART" id="SM00335">
    <property type="entry name" value="ANX"/>
    <property type="match status" value="1"/>
</dbReference>
<evidence type="ECO:0000256" key="1">
    <source>
        <dbReference type="ARBA" id="ARBA00007831"/>
    </source>
</evidence>
<dbReference type="InterPro" id="IPR018252">
    <property type="entry name" value="Annexin_repeat_CS"/>
</dbReference>
<comment type="caution">
    <text evidence="5">The sequence shown here is derived from an EMBL/GenBank/DDBJ whole genome shotgun (WGS) entry which is preliminary data.</text>
</comment>
<dbReference type="GO" id="GO:0005737">
    <property type="term" value="C:cytoplasm"/>
    <property type="evidence" value="ECO:0007669"/>
    <property type="project" value="TreeGrafter"/>
</dbReference>
<dbReference type="AlphaFoldDB" id="A0A482WLE5"/>
<dbReference type="GO" id="GO:0012506">
    <property type="term" value="C:vesicle membrane"/>
    <property type="evidence" value="ECO:0007669"/>
    <property type="project" value="TreeGrafter"/>
</dbReference>
<reference evidence="5 6" key="1">
    <citation type="journal article" date="2017" name="Gigascience">
        <title>Genome sequence of the small brown planthopper, Laodelphax striatellus.</title>
        <authorList>
            <person name="Zhu J."/>
            <person name="Jiang F."/>
            <person name="Wang X."/>
            <person name="Yang P."/>
            <person name="Bao Y."/>
            <person name="Zhao W."/>
            <person name="Wang W."/>
            <person name="Lu H."/>
            <person name="Wang Q."/>
            <person name="Cui N."/>
            <person name="Li J."/>
            <person name="Chen X."/>
            <person name="Luo L."/>
            <person name="Yu J."/>
            <person name="Kang L."/>
            <person name="Cui F."/>
        </authorList>
    </citation>
    <scope>NUCLEOTIDE SEQUENCE [LARGE SCALE GENOMIC DNA]</scope>
    <source>
        <strain evidence="5">Lst14</strain>
    </source>
</reference>
<dbReference type="GO" id="GO:0005886">
    <property type="term" value="C:plasma membrane"/>
    <property type="evidence" value="ECO:0007669"/>
    <property type="project" value="TreeGrafter"/>
</dbReference>
<keyword evidence="4" id="KW-0732">Signal</keyword>
<dbReference type="PANTHER" id="PTHR10502:SF102">
    <property type="entry name" value="ANNEXIN B11"/>
    <property type="match status" value="1"/>
</dbReference>
<dbReference type="STRING" id="195883.A0A482WLE5"/>
<evidence type="ECO:0000256" key="2">
    <source>
        <dbReference type="ARBA" id="ARBA00022737"/>
    </source>
</evidence>
<dbReference type="PROSITE" id="PS51897">
    <property type="entry name" value="ANNEXIN_2"/>
    <property type="match status" value="1"/>
</dbReference>
<dbReference type="GO" id="GO:0005634">
    <property type="term" value="C:nucleus"/>
    <property type="evidence" value="ECO:0007669"/>
    <property type="project" value="TreeGrafter"/>
</dbReference>
<accession>A0A482WLE5</accession>
<evidence type="ECO:0000313" key="6">
    <source>
        <dbReference type="Proteomes" id="UP000291343"/>
    </source>
</evidence>
<dbReference type="Pfam" id="PF00191">
    <property type="entry name" value="Annexin"/>
    <property type="match status" value="1"/>
</dbReference>
<dbReference type="GO" id="GO:0001786">
    <property type="term" value="F:phosphatidylserine binding"/>
    <property type="evidence" value="ECO:0007669"/>
    <property type="project" value="TreeGrafter"/>
</dbReference>
<feature type="signal peptide" evidence="4">
    <location>
        <begin position="1"/>
        <end position="23"/>
    </location>
</feature>
<evidence type="ECO:0000313" key="5">
    <source>
        <dbReference type="EMBL" id="RZF34344.1"/>
    </source>
</evidence>
<organism evidence="5 6">
    <name type="scientific">Laodelphax striatellus</name>
    <name type="common">Small brown planthopper</name>
    <name type="synonym">Delphax striatella</name>
    <dbReference type="NCBI Taxonomy" id="195883"/>
    <lineage>
        <taxon>Eukaryota</taxon>
        <taxon>Metazoa</taxon>
        <taxon>Ecdysozoa</taxon>
        <taxon>Arthropoda</taxon>
        <taxon>Hexapoda</taxon>
        <taxon>Insecta</taxon>
        <taxon>Pterygota</taxon>
        <taxon>Neoptera</taxon>
        <taxon>Paraneoptera</taxon>
        <taxon>Hemiptera</taxon>
        <taxon>Auchenorrhyncha</taxon>
        <taxon>Fulgoroidea</taxon>
        <taxon>Delphacidae</taxon>
        <taxon>Criomorphinae</taxon>
        <taxon>Laodelphax</taxon>
    </lineage>
</organism>
<evidence type="ECO:0000256" key="3">
    <source>
        <dbReference type="ARBA" id="ARBA00023216"/>
    </source>
</evidence>
<dbReference type="GO" id="GO:0005509">
    <property type="term" value="F:calcium ion binding"/>
    <property type="evidence" value="ECO:0007669"/>
    <property type="project" value="InterPro"/>
</dbReference>
<feature type="chain" id="PRO_5019822901" description="Annexin" evidence="4">
    <location>
        <begin position="24"/>
        <end position="223"/>
    </location>
</feature>
<dbReference type="OrthoDB" id="37886at2759"/>
<keyword evidence="6" id="KW-1185">Reference proteome</keyword>
<proteinExistence type="inferred from homology"/>
<dbReference type="FunFam" id="1.10.220.10:FF:000001">
    <property type="entry name" value="Annexin"/>
    <property type="match status" value="1"/>
</dbReference>
<dbReference type="GO" id="GO:0005544">
    <property type="term" value="F:calcium-dependent phospholipid binding"/>
    <property type="evidence" value="ECO:0007669"/>
    <property type="project" value="InterPro"/>
</dbReference>
<dbReference type="InterPro" id="IPR037104">
    <property type="entry name" value="Annexin_sf"/>
</dbReference>
<dbReference type="InParanoid" id="A0A482WLE5"/>
<sequence length="223" mass="25051">MWNTKFLVFVTVTTVFISSSVYCKEQFGQQVAGDREFSLSEDAKKLRDAIVGLGTDENTIPMMRDIGHVNSTLVKENVKYIPTKRDDCDAAKNNYVKLMLMMAKDSFEQIRFTVFEYESQHNTSVAEAIKANCDEPIAKAFNTIVSYAKNPAGYYAEIIRKSTVGLGTSDDTLIRTIVSRQEIDLAEIKQAYKQMYHTTLTSSIASETSGYYKKTLLALIGPE</sequence>
<dbReference type="EMBL" id="QKKF02031779">
    <property type="protein sequence ID" value="RZF34344.1"/>
    <property type="molecule type" value="Genomic_DNA"/>
</dbReference>
<dbReference type="InterPro" id="IPR018502">
    <property type="entry name" value="Annexin_repeat"/>
</dbReference>
<comment type="similarity">
    <text evidence="1">Belongs to the annexin family.</text>
</comment>
<evidence type="ECO:0000256" key="4">
    <source>
        <dbReference type="SAM" id="SignalP"/>
    </source>
</evidence>
<dbReference type="PANTHER" id="PTHR10502">
    <property type="entry name" value="ANNEXIN"/>
    <property type="match status" value="1"/>
</dbReference>
<keyword evidence="2" id="KW-0677">Repeat</keyword>
<dbReference type="SMR" id="A0A482WLE5"/>
<keyword evidence="3" id="KW-0041">Annexin</keyword>
<dbReference type="Gene3D" id="1.10.220.10">
    <property type="entry name" value="Annexin"/>
    <property type="match status" value="2"/>
</dbReference>
<dbReference type="Proteomes" id="UP000291343">
    <property type="component" value="Unassembled WGS sequence"/>
</dbReference>
<name>A0A482WLE5_LAOST</name>
<gene>
    <name evidence="5" type="ORF">LSTR_LSTR008883</name>
</gene>
<dbReference type="SUPFAM" id="SSF47874">
    <property type="entry name" value="Annexin"/>
    <property type="match status" value="1"/>
</dbReference>